<feature type="compositionally biased region" description="Polar residues" evidence="2">
    <location>
        <begin position="403"/>
        <end position="429"/>
    </location>
</feature>
<feature type="region of interest" description="Disordered" evidence="2">
    <location>
        <begin position="542"/>
        <end position="615"/>
    </location>
</feature>
<feature type="compositionally biased region" description="Pro residues" evidence="2">
    <location>
        <begin position="543"/>
        <end position="562"/>
    </location>
</feature>
<feature type="compositionally biased region" description="Pro residues" evidence="2">
    <location>
        <begin position="306"/>
        <end position="323"/>
    </location>
</feature>
<evidence type="ECO:0000313" key="4">
    <source>
        <dbReference type="Proteomes" id="UP001215598"/>
    </source>
</evidence>
<feature type="compositionally biased region" description="Basic and acidic residues" evidence="2">
    <location>
        <begin position="37"/>
        <end position="50"/>
    </location>
</feature>
<feature type="compositionally biased region" description="Low complexity" evidence="2">
    <location>
        <begin position="324"/>
        <end position="361"/>
    </location>
</feature>
<feature type="compositionally biased region" description="Low complexity" evidence="2">
    <location>
        <begin position="66"/>
        <end position="84"/>
    </location>
</feature>
<feature type="compositionally biased region" description="Basic residues" evidence="2">
    <location>
        <begin position="602"/>
        <end position="615"/>
    </location>
</feature>
<feature type="compositionally biased region" description="Polar residues" evidence="2">
    <location>
        <begin position="362"/>
        <end position="371"/>
    </location>
</feature>
<organism evidence="3 4">
    <name type="scientific">Mycena metata</name>
    <dbReference type="NCBI Taxonomy" id="1033252"/>
    <lineage>
        <taxon>Eukaryota</taxon>
        <taxon>Fungi</taxon>
        <taxon>Dikarya</taxon>
        <taxon>Basidiomycota</taxon>
        <taxon>Agaricomycotina</taxon>
        <taxon>Agaricomycetes</taxon>
        <taxon>Agaricomycetidae</taxon>
        <taxon>Agaricales</taxon>
        <taxon>Marasmiineae</taxon>
        <taxon>Mycenaceae</taxon>
        <taxon>Mycena</taxon>
    </lineage>
</organism>
<accession>A0AAD7J4H0</accession>
<feature type="compositionally biased region" description="Low complexity" evidence="2">
    <location>
        <begin position="574"/>
        <end position="584"/>
    </location>
</feature>
<reference evidence="3" key="1">
    <citation type="submission" date="2023-03" db="EMBL/GenBank/DDBJ databases">
        <title>Massive genome expansion in bonnet fungi (Mycena s.s.) driven by repeated elements and novel gene families across ecological guilds.</title>
        <authorList>
            <consortium name="Lawrence Berkeley National Laboratory"/>
            <person name="Harder C.B."/>
            <person name="Miyauchi S."/>
            <person name="Viragh M."/>
            <person name="Kuo A."/>
            <person name="Thoen E."/>
            <person name="Andreopoulos B."/>
            <person name="Lu D."/>
            <person name="Skrede I."/>
            <person name="Drula E."/>
            <person name="Henrissat B."/>
            <person name="Morin E."/>
            <person name="Kohler A."/>
            <person name="Barry K."/>
            <person name="LaButti K."/>
            <person name="Morin E."/>
            <person name="Salamov A."/>
            <person name="Lipzen A."/>
            <person name="Mereny Z."/>
            <person name="Hegedus B."/>
            <person name="Baldrian P."/>
            <person name="Stursova M."/>
            <person name="Weitz H."/>
            <person name="Taylor A."/>
            <person name="Grigoriev I.V."/>
            <person name="Nagy L.G."/>
            <person name="Martin F."/>
            <person name="Kauserud H."/>
        </authorList>
    </citation>
    <scope>NUCLEOTIDE SEQUENCE</scope>
    <source>
        <strain evidence="3">CBHHK182m</strain>
    </source>
</reference>
<feature type="coiled-coil region" evidence="1">
    <location>
        <begin position="149"/>
        <end position="197"/>
    </location>
</feature>
<protein>
    <submittedName>
        <fullName evidence="3">Uncharacterized protein</fullName>
    </submittedName>
</protein>
<sequence length="757" mass="82677">MQRPVSSSDSSVDDSGVQDFKAAEAAQFRKLTGSPTKFKEAQADALRADSIRQTPTKKPRSNSLGQTTPAPRTRSTPQTQTPTSAAQLLKLLGSDSKDTRQLLHSALAQLDASSRRLAHSDAERRALESAQLAQTTQTLQAASAVQRNAVAAQAEVSLYRLQMESAQQEILRAQEVVRSLEMQRDDAERAATKARTMARRLHADKMALLAKEQGRKEGYETGFGHGHVIAVEKERRRNEQRRLEAEIQRRQLASAPPSEPRGAFIEEHIPSGDLSRNVSNAQPPAPTELERRQRRVSSDSASIIRPLPPADPSVAAEPPPPPVNYSSPRSQRPPSTATSSSRRVSAPPAVPQQQQPPARVRTSSIDGSRTSRAYVANVVPNDTLNRSNSASTQRPRRSDPVPNDNTLNRSNSASTQRPRQNSAANRQSMPTPAPAAPHIPVPIQNIQERPQRRPSVRSASTSTFDSDPVGAAPGVSTGAGVRQTRRPSLVEAMMPRVIPMPPPPMHLPVPTSVSASTSTSGFGFGSTQTRVQMPEPITMPAHVPMPRPPPGAIPAQAFPPSPAGQTFEVERPRQQQQQPRSPSSVSTISLGTKTEMGADGTRRHHRDSRRPGRAGARRILIREGWRSGVGERTRRLRAINCRPRVPSPRPACSAPTRPSNRPRTTCMGSLVRTASSRPLYTARRAGARSTSPLCHLPVLNPSPCQVHPTALPQRVTSHRTTRTIRLSCLRRKKTTTMMTTMRMMTTTVHRPDSYLLI</sequence>
<evidence type="ECO:0000256" key="2">
    <source>
        <dbReference type="SAM" id="MobiDB-lite"/>
    </source>
</evidence>
<feature type="compositionally biased region" description="Pro residues" evidence="2">
    <location>
        <begin position="431"/>
        <end position="440"/>
    </location>
</feature>
<dbReference type="Proteomes" id="UP001215598">
    <property type="component" value="Unassembled WGS sequence"/>
</dbReference>
<name>A0AAD7J4H0_9AGAR</name>
<evidence type="ECO:0000256" key="1">
    <source>
        <dbReference type="SAM" id="Coils"/>
    </source>
</evidence>
<comment type="caution">
    <text evidence="3">The sequence shown here is derived from an EMBL/GenBank/DDBJ whole genome shotgun (WGS) entry which is preliminary data.</text>
</comment>
<gene>
    <name evidence="3" type="ORF">B0H16DRAFT_693247</name>
</gene>
<evidence type="ECO:0000313" key="3">
    <source>
        <dbReference type="EMBL" id="KAJ7756148.1"/>
    </source>
</evidence>
<proteinExistence type="predicted"/>
<feature type="region of interest" description="Disordered" evidence="2">
    <location>
        <begin position="247"/>
        <end position="486"/>
    </location>
</feature>
<feature type="compositionally biased region" description="Polar residues" evidence="2">
    <location>
        <begin position="380"/>
        <end position="393"/>
    </location>
</feature>
<dbReference type="AlphaFoldDB" id="A0AAD7J4H0"/>
<keyword evidence="4" id="KW-1185">Reference proteome</keyword>
<dbReference type="EMBL" id="JARKIB010000047">
    <property type="protein sequence ID" value="KAJ7756148.1"/>
    <property type="molecule type" value="Genomic_DNA"/>
</dbReference>
<keyword evidence="1" id="KW-0175">Coiled coil</keyword>
<feature type="region of interest" description="Disordered" evidence="2">
    <location>
        <begin position="31"/>
        <end position="84"/>
    </location>
</feature>